<organism evidence="2 3">
    <name type="scientific">[Clostridium] polysaccharolyticum</name>
    <dbReference type="NCBI Taxonomy" id="29364"/>
    <lineage>
        <taxon>Bacteria</taxon>
        <taxon>Bacillati</taxon>
        <taxon>Bacillota</taxon>
        <taxon>Clostridia</taxon>
        <taxon>Lachnospirales</taxon>
        <taxon>Lachnospiraceae</taxon>
    </lineage>
</organism>
<dbReference type="SUPFAM" id="SSF52540">
    <property type="entry name" value="P-loop containing nucleoside triphosphate hydrolases"/>
    <property type="match status" value="1"/>
</dbReference>
<dbReference type="STRING" id="29364.SAMN04487772_1384"/>
<dbReference type="Gene3D" id="3.40.50.300">
    <property type="entry name" value="P-loop containing nucleotide triphosphate hydrolases"/>
    <property type="match status" value="1"/>
</dbReference>
<dbReference type="InterPro" id="IPR052934">
    <property type="entry name" value="Methyl-DNA_Rec/Restrict_Enz"/>
</dbReference>
<dbReference type="Proteomes" id="UP000199800">
    <property type="component" value="Unassembled WGS sequence"/>
</dbReference>
<dbReference type="EMBL" id="FOHN01000038">
    <property type="protein sequence ID" value="SET62041.1"/>
    <property type="molecule type" value="Genomic_DNA"/>
</dbReference>
<dbReference type="OrthoDB" id="9781481at2"/>
<gene>
    <name evidence="2" type="ORF">SAMN04487772_1384</name>
</gene>
<dbReference type="PANTHER" id="PTHR37291">
    <property type="entry name" value="5-METHYLCYTOSINE-SPECIFIC RESTRICTION ENZYME B"/>
    <property type="match status" value="1"/>
</dbReference>
<sequence length="1233" mass="140801">MATEWFVSGNPKKYDCINAFRDLHKIDWKQSTNVEEGDVVYIYVSGEEHAVRLKCQANKVNIEVPDIDDHKYDLTGEFDGTAGRYMELELIEELEGDLYDRFVMEKHGFGTPQSPVRVNLETREYLNICQELQHTEEMDPDKHDGSYELARETVRAYKNMGNLDQIDFKDMNLIYHMVIGTWRQKVDIKKKSISESHLPDSEKIRLTDLLDTIWENANNNAYSNREGDASIGMFGTAFYSFYDAKKDDCVRFIQMCIDILDNESDEEMFDICQNALSTGIPGMQAASASVILHCLKPYTFPVFNSNSGNPNIYLYFGIGLEKVSDLSKYIGNCRKVKAFRDKNFTVKNYRIYDLAARKLGKGDKEYDAIDFERIVAFLRDYAGKHYVNPDKAGPDKEAMEAFKEEGGKAREEYTKFCAHVVSAFPDLEAQSCSGWINQGNNTQKYFWVELKGKDWKNYPHSISISLNDKSLTDEEWVLSVRVETRDGASKEEDYSRHNVIADMEIPEGVDAYYAYTNKQGDYLLAEGGQQEVKELRDSGKARKIQVIKRISKPYDYTRTTEIVKETQDAVKFLMPFYKYIFEQAGVLGGAVEYWPSQEEYPVNLTNDDWKRFIDEVESKSHVGCMRVLACYVDIGGIGSPKTLSDKYKGHPTVYTSSILNTSKRALSFFGMDPCPDGDTQRYFPIAFQGRVGSEVNAGTYEYKMRPELLEALQEMDLTGIDLMYDKGGDDEMSETEFDKNIILYGPPGTGKTYNTAIYAVAICDKLSLDEVKARPYEEVLDRYRVLKDEEKRVAFTTFHQSYGYEEFIEGIKPKMDSDSFDVEYTIKDGVFKDFCDRASKKKTSTSGVTVGENARVWNVILGGNDDPDLKQRCFSEGTIRIGWHKSPEVITDETEGLNDKERRILLNFQDEMEIGDVVVARASSDAVDGVAIITGGVEFDTSDEYYPRKRKVQWLYKGANISIIDLNGGTRLDRKSVYPLNRISVGDLLSRVPTESGVEVEDETRPFVFIIDEINRGNISKIFGELITLIEPTKRKGAKEAMEATLPYSNVPFGVPNNVYLIGTMNTADRSIAIMDTALRRRFQFEEMMPNPQVLRNIGADKVIEGDVELDVAEMLEVINKRIEYLFDREHTIGHAFFTGLRDEPTVQKLASIFKKSVIPLLQEYFYEDYSKIRMVLGDNGKENTKHMFILANEIKSNQIFRGDTSDVDIPDYSYVIQDEAFDNIMSYKEIKG</sequence>
<dbReference type="AlphaFoldDB" id="A0A1I0FUF9"/>
<accession>A0A1I0FUF9</accession>
<dbReference type="Pfam" id="PF07728">
    <property type="entry name" value="AAA_5"/>
    <property type="match status" value="1"/>
</dbReference>
<dbReference type="PANTHER" id="PTHR37291:SF1">
    <property type="entry name" value="TYPE IV METHYL-DIRECTED RESTRICTION ENZYME ECOKMCRB SUBUNIT"/>
    <property type="match status" value="1"/>
</dbReference>
<reference evidence="2 3" key="1">
    <citation type="submission" date="2016-10" db="EMBL/GenBank/DDBJ databases">
        <authorList>
            <person name="de Groot N.N."/>
        </authorList>
    </citation>
    <scope>NUCLEOTIDE SEQUENCE [LARGE SCALE GENOMIC DNA]</scope>
    <source>
        <strain evidence="2 3">DSM 1801</strain>
    </source>
</reference>
<keyword evidence="3" id="KW-1185">Reference proteome</keyword>
<evidence type="ECO:0000313" key="3">
    <source>
        <dbReference type="Proteomes" id="UP000199800"/>
    </source>
</evidence>
<dbReference type="InterPro" id="IPR011704">
    <property type="entry name" value="ATPase_dyneun-rel_AAA"/>
</dbReference>
<dbReference type="GO" id="GO:0005524">
    <property type="term" value="F:ATP binding"/>
    <property type="evidence" value="ECO:0007669"/>
    <property type="project" value="InterPro"/>
</dbReference>
<evidence type="ECO:0000259" key="1">
    <source>
        <dbReference type="Pfam" id="PF07728"/>
    </source>
</evidence>
<name>A0A1I0FUF9_9FIRM</name>
<dbReference type="RefSeq" id="WP_092479026.1">
    <property type="nucleotide sequence ID" value="NZ_FOHN01000038.1"/>
</dbReference>
<evidence type="ECO:0000313" key="2">
    <source>
        <dbReference type="EMBL" id="SET62041.1"/>
    </source>
</evidence>
<proteinExistence type="predicted"/>
<dbReference type="GO" id="GO:0016887">
    <property type="term" value="F:ATP hydrolysis activity"/>
    <property type="evidence" value="ECO:0007669"/>
    <property type="project" value="InterPro"/>
</dbReference>
<dbReference type="InterPro" id="IPR027417">
    <property type="entry name" value="P-loop_NTPase"/>
</dbReference>
<protein>
    <submittedName>
        <fullName evidence="2">AAA domain (Dynein-related subfamily)</fullName>
    </submittedName>
</protein>
<feature type="domain" description="ATPase dynein-related AAA" evidence="1">
    <location>
        <begin position="1005"/>
        <end position="1083"/>
    </location>
</feature>